<keyword evidence="2" id="KW-1185">Reference proteome</keyword>
<protein>
    <recommendedName>
        <fullName evidence="3">CCHC-type domain-containing protein</fullName>
    </recommendedName>
</protein>
<proteinExistence type="predicted"/>
<dbReference type="EMBL" id="JAVRBK010000001">
    <property type="protein sequence ID" value="KAK5649391.1"/>
    <property type="molecule type" value="Genomic_DNA"/>
</dbReference>
<gene>
    <name evidence="1" type="ORF">RI129_000420</name>
</gene>
<evidence type="ECO:0008006" key="3">
    <source>
        <dbReference type="Google" id="ProtNLM"/>
    </source>
</evidence>
<accession>A0AAN7VRD3</accession>
<comment type="caution">
    <text evidence="1">The sequence shown here is derived from an EMBL/GenBank/DDBJ whole genome shotgun (WGS) entry which is preliminary data.</text>
</comment>
<dbReference type="Proteomes" id="UP001329430">
    <property type="component" value="Chromosome 1"/>
</dbReference>
<evidence type="ECO:0000313" key="2">
    <source>
        <dbReference type="Proteomes" id="UP001329430"/>
    </source>
</evidence>
<organism evidence="1 2">
    <name type="scientific">Pyrocoelia pectoralis</name>
    <dbReference type="NCBI Taxonomy" id="417401"/>
    <lineage>
        <taxon>Eukaryota</taxon>
        <taxon>Metazoa</taxon>
        <taxon>Ecdysozoa</taxon>
        <taxon>Arthropoda</taxon>
        <taxon>Hexapoda</taxon>
        <taxon>Insecta</taxon>
        <taxon>Pterygota</taxon>
        <taxon>Neoptera</taxon>
        <taxon>Endopterygota</taxon>
        <taxon>Coleoptera</taxon>
        <taxon>Polyphaga</taxon>
        <taxon>Elateriformia</taxon>
        <taxon>Elateroidea</taxon>
        <taxon>Lampyridae</taxon>
        <taxon>Lampyrinae</taxon>
        <taxon>Pyrocoelia</taxon>
    </lineage>
</organism>
<sequence length="302" mass="34770">MEQCIEKLHEKGKIIAINSEVISKMEKENVSGDNKESKITEKRSYAQVLNKSKEMIMIKPINEEQRNEVTRKDIKKQIDPSKLAIGVNNIKNIRNGGVMISCADSNSKGLIKHKIQEVLSEKYNVEEVTEKNPRVIIEGVEEDFVNLQEEEIVASISEQNGITFGSIKVVTKYIKKDRKNIGSIVLETDSDSYKEIIKRDKLKMGWRICNVHDHVNVKRCFKCAGFNHIAKECTNKKVCFNCAEEHSDREKCSSINLKCANCIRAVEKFNIRVDVYHRATDINCPCYRKEIERKSNRINYNL</sequence>
<reference evidence="1 2" key="1">
    <citation type="journal article" date="2024" name="Insects">
        <title>An Improved Chromosome-Level Genome Assembly of the Firefly Pyrocoelia pectoralis.</title>
        <authorList>
            <person name="Fu X."/>
            <person name="Meyer-Rochow V.B."/>
            <person name="Ballantyne L."/>
            <person name="Zhu X."/>
        </authorList>
    </citation>
    <scope>NUCLEOTIDE SEQUENCE [LARGE SCALE GENOMIC DNA]</scope>
    <source>
        <strain evidence="1">XCY_ONT2</strain>
    </source>
</reference>
<name>A0AAN7VRD3_9COLE</name>
<evidence type="ECO:0000313" key="1">
    <source>
        <dbReference type="EMBL" id="KAK5649391.1"/>
    </source>
</evidence>
<dbReference type="AlphaFoldDB" id="A0AAN7VRD3"/>